<dbReference type="PANTHER" id="PTHR43775:SF50">
    <property type="entry name" value="HIGHLY REDUCING POLYKETIDE SYNTHASE SRDA"/>
    <property type="match status" value="1"/>
</dbReference>
<dbReference type="InterPro" id="IPR050091">
    <property type="entry name" value="PKS_NRPS_Biosynth_Enz"/>
</dbReference>
<dbReference type="InterPro" id="IPR057326">
    <property type="entry name" value="KR_dom"/>
</dbReference>
<dbReference type="PROSITE" id="PS00606">
    <property type="entry name" value="KS3_1"/>
    <property type="match status" value="1"/>
</dbReference>
<evidence type="ECO:0008006" key="15">
    <source>
        <dbReference type="Google" id="ProtNLM"/>
    </source>
</evidence>
<dbReference type="InterPro" id="IPR029063">
    <property type="entry name" value="SAM-dependent_MTases_sf"/>
</dbReference>
<keyword evidence="1" id="KW-0596">Phosphopantetheine</keyword>
<dbReference type="InterPro" id="IPR014030">
    <property type="entry name" value="Ketoacyl_synth_N"/>
</dbReference>
<feature type="domain" description="PKS/mFAS DH" evidence="12">
    <location>
        <begin position="1067"/>
        <end position="1373"/>
    </location>
</feature>
<dbReference type="PROSITE" id="PS50075">
    <property type="entry name" value="CARRIER"/>
    <property type="match status" value="1"/>
</dbReference>
<evidence type="ECO:0000259" key="11">
    <source>
        <dbReference type="PROSITE" id="PS52004"/>
    </source>
</evidence>
<dbReference type="SUPFAM" id="SSF55048">
    <property type="entry name" value="Probable ACP-binding domain of malonyl-CoA ACP transacylase"/>
    <property type="match status" value="1"/>
</dbReference>
<dbReference type="InterPro" id="IPR049551">
    <property type="entry name" value="PKS_DH_C"/>
</dbReference>
<dbReference type="Pfam" id="PF21089">
    <property type="entry name" value="PKS_DH_N"/>
    <property type="match status" value="1"/>
</dbReference>
<feature type="compositionally biased region" description="Low complexity" evidence="9">
    <location>
        <begin position="512"/>
        <end position="526"/>
    </location>
</feature>
<dbReference type="InterPro" id="IPR036291">
    <property type="entry name" value="NAD(P)-bd_dom_sf"/>
</dbReference>
<dbReference type="InterPro" id="IPR020841">
    <property type="entry name" value="PKS_Beta-ketoAc_synthase_dom"/>
</dbReference>
<dbReference type="GO" id="GO:0016491">
    <property type="term" value="F:oxidoreductase activity"/>
    <property type="evidence" value="ECO:0007669"/>
    <property type="project" value="UniProtKB-KW"/>
</dbReference>
<dbReference type="Pfam" id="PF08240">
    <property type="entry name" value="ADH_N"/>
    <property type="match status" value="1"/>
</dbReference>
<accession>A0A8H5ZXW5</accession>
<dbReference type="InterPro" id="IPR036736">
    <property type="entry name" value="ACP-like_sf"/>
</dbReference>
<dbReference type="InterPro" id="IPR013149">
    <property type="entry name" value="ADH-like_C"/>
</dbReference>
<dbReference type="Pfam" id="PF00698">
    <property type="entry name" value="Acyl_transf_1"/>
    <property type="match status" value="1"/>
</dbReference>
<keyword evidence="7" id="KW-0012">Acyltransferase</keyword>
<feature type="domain" description="Ketosynthase family 3 (KS3)" evidence="11">
    <location>
        <begin position="43"/>
        <end position="472"/>
    </location>
</feature>
<dbReference type="InterPro" id="IPR049900">
    <property type="entry name" value="PKS_mFAS_DH"/>
</dbReference>
<protein>
    <recommendedName>
        <fullName evidence="15">Carrier domain-containing protein</fullName>
    </recommendedName>
</protein>
<dbReference type="InterPro" id="IPR011032">
    <property type="entry name" value="GroES-like_sf"/>
</dbReference>
<reference evidence="13 14" key="1">
    <citation type="submission" date="2019-04" db="EMBL/GenBank/DDBJ databases">
        <title>Aspergillus burnettii sp. nov., novel species from soil in southeast Queensland.</title>
        <authorList>
            <person name="Gilchrist C.L.M."/>
            <person name="Pitt J.I."/>
            <person name="Lange L."/>
            <person name="Lacey H.J."/>
            <person name="Vuong D."/>
            <person name="Midgley D.J."/>
            <person name="Greenfield P."/>
            <person name="Bradbury M."/>
            <person name="Lacey E."/>
            <person name="Busk P.K."/>
            <person name="Pilgaard B."/>
            <person name="Chooi Y.H."/>
            <person name="Piggott A.M."/>
        </authorList>
    </citation>
    <scope>NUCLEOTIDE SEQUENCE [LARGE SCALE GENOMIC DNA]</scope>
    <source>
        <strain evidence="13 14">FRR 5400</strain>
    </source>
</reference>
<dbReference type="SUPFAM" id="SSF50129">
    <property type="entry name" value="GroES-like"/>
    <property type="match status" value="1"/>
</dbReference>
<evidence type="ECO:0000256" key="9">
    <source>
        <dbReference type="SAM" id="MobiDB-lite"/>
    </source>
</evidence>
<dbReference type="SMART" id="SM00825">
    <property type="entry name" value="PKS_KS"/>
    <property type="match status" value="1"/>
</dbReference>
<feature type="region of interest" description="N-terminal hotdog fold" evidence="8">
    <location>
        <begin position="1067"/>
        <end position="1206"/>
    </location>
</feature>
<dbReference type="CDD" id="cd05195">
    <property type="entry name" value="enoyl_red"/>
    <property type="match status" value="1"/>
</dbReference>
<dbReference type="Proteomes" id="UP000541154">
    <property type="component" value="Unassembled WGS sequence"/>
</dbReference>
<dbReference type="Gene3D" id="3.40.50.720">
    <property type="entry name" value="NAD(P)-binding Rossmann-like Domain"/>
    <property type="match status" value="3"/>
</dbReference>
<dbReference type="EMBL" id="SPNV01000372">
    <property type="protein sequence ID" value="KAF5855883.1"/>
    <property type="molecule type" value="Genomic_DNA"/>
</dbReference>
<dbReference type="GO" id="GO:0006633">
    <property type="term" value="P:fatty acid biosynthetic process"/>
    <property type="evidence" value="ECO:0007669"/>
    <property type="project" value="InterPro"/>
</dbReference>
<dbReference type="Pfam" id="PF08242">
    <property type="entry name" value="Methyltransf_12"/>
    <property type="match status" value="1"/>
</dbReference>
<dbReference type="Pfam" id="PF00109">
    <property type="entry name" value="ketoacyl-synt"/>
    <property type="match status" value="1"/>
</dbReference>
<evidence type="ECO:0000256" key="7">
    <source>
        <dbReference type="ARBA" id="ARBA00023315"/>
    </source>
</evidence>
<feature type="active site" description="Proton acceptor; for dehydratase activity" evidence="8">
    <location>
        <position position="1099"/>
    </location>
</feature>
<dbReference type="InterPro" id="IPR032821">
    <property type="entry name" value="PKS_assoc"/>
</dbReference>
<dbReference type="CDD" id="cd00833">
    <property type="entry name" value="PKS"/>
    <property type="match status" value="1"/>
</dbReference>
<keyword evidence="2" id="KW-0597">Phosphoprotein</keyword>
<dbReference type="PROSITE" id="PS52004">
    <property type="entry name" value="KS3_2"/>
    <property type="match status" value="1"/>
</dbReference>
<dbReference type="GO" id="GO:0031177">
    <property type="term" value="F:phosphopantetheine binding"/>
    <property type="evidence" value="ECO:0007669"/>
    <property type="project" value="InterPro"/>
</dbReference>
<feature type="region of interest" description="Disordered" evidence="9">
    <location>
        <begin position="507"/>
        <end position="591"/>
    </location>
</feature>
<evidence type="ECO:0000313" key="13">
    <source>
        <dbReference type="EMBL" id="KAF5855883.1"/>
    </source>
</evidence>
<feature type="compositionally biased region" description="Polar residues" evidence="9">
    <location>
        <begin position="547"/>
        <end position="562"/>
    </location>
</feature>
<dbReference type="InterPro" id="IPR018201">
    <property type="entry name" value="Ketoacyl_synth_AS"/>
</dbReference>
<dbReference type="SMART" id="SM00826">
    <property type="entry name" value="PKS_DH"/>
    <property type="match status" value="1"/>
</dbReference>
<keyword evidence="14" id="KW-1185">Reference proteome</keyword>
<keyword evidence="4" id="KW-0521">NADP</keyword>
<dbReference type="SUPFAM" id="SSF52151">
    <property type="entry name" value="FabD/lysophospholipase-like"/>
    <property type="match status" value="1"/>
</dbReference>
<dbReference type="SUPFAM" id="SSF47336">
    <property type="entry name" value="ACP-like"/>
    <property type="match status" value="1"/>
</dbReference>
<feature type="active site" description="Proton donor; for dehydratase activity" evidence="8">
    <location>
        <position position="1285"/>
    </location>
</feature>
<name>A0A8H5ZXW5_PETAA</name>
<dbReference type="InterPro" id="IPR014031">
    <property type="entry name" value="Ketoacyl_synth_C"/>
</dbReference>
<dbReference type="Gene3D" id="3.40.47.10">
    <property type="match status" value="1"/>
</dbReference>
<dbReference type="InterPro" id="IPR016036">
    <property type="entry name" value="Malonyl_transacylase_ACP-bd"/>
</dbReference>
<keyword evidence="5" id="KW-0560">Oxidoreductase</keyword>
<dbReference type="InterPro" id="IPR014043">
    <property type="entry name" value="Acyl_transferase_dom"/>
</dbReference>
<evidence type="ECO:0000256" key="3">
    <source>
        <dbReference type="ARBA" id="ARBA00022679"/>
    </source>
</evidence>
<dbReference type="InterPro" id="IPR009081">
    <property type="entry name" value="PP-bd_ACP"/>
</dbReference>
<dbReference type="InterPro" id="IPR020806">
    <property type="entry name" value="PKS_PP-bd"/>
</dbReference>
<evidence type="ECO:0000256" key="6">
    <source>
        <dbReference type="ARBA" id="ARBA00023268"/>
    </source>
</evidence>
<evidence type="ECO:0000313" key="14">
    <source>
        <dbReference type="Proteomes" id="UP000541154"/>
    </source>
</evidence>
<dbReference type="SUPFAM" id="SSF51735">
    <property type="entry name" value="NAD(P)-binding Rossmann-fold domains"/>
    <property type="match status" value="2"/>
</dbReference>
<organism evidence="13 14">
    <name type="scientific">Petromyces alliaceus</name>
    <name type="common">Aspergillus alliaceus</name>
    <dbReference type="NCBI Taxonomy" id="209559"/>
    <lineage>
        <taxon>Eukaryota</taxon>
        <taxon>Fungi</taxon>
        <taxon>Dikarya</taxon>
        <taxon>Ascomycota</taxon>
        <taxon>Pezizomycotina</taxon>
        <taxon>Eurotiomycetes</taxon>
        <taxon>Eurotiomycetidae</taxon>
        <taxon>Eurotiales</taxon>
        <taxon>Aspergillaceae</taxon>
        <taxon>Aspergillus</taxon>
        <taxon>Aspergillus subgen. Circumdati</taxon>
    </lineage>
</organism>
<dbReference type="Pfam" id="PF08659">
    <property type="entry name" value="KR"/>
    <property type="match status" value="1"/>
</dbReference>
<dbReference type="GO" id="GO:0032259">
    <property type="term" value="P:methylation"/>
    <property type="evidence" value="ECO:0007669"/>
    <property type="project" value="UniProtKB-KW"/>
</dbReference>
<dbReference type="SMART" id="SM00822">
    <property type="entry name" value="PKS_KR"/>
    <property type="match status" value="1"/>
</dbReference>
<feature type="domain" description="Carrier" evidence="10">
    <location>
        <begin position="2619"/>
        <end position="2697"/>
    </location>
</feature>
<gene>
    <name evidence="13" type="ORF">ETB97_008275</name>
</gene>
<evidence type="ECO:0000256" key="5">
    <source>
        <dbReference type="ARBA" id="ARBA00023002"/>
    </source>
</evidence>
<dbReference type="GO" id="GO:0004315">
    <property type="term" value="F:3-oxoacyl-[acyl-carrier-protein] synthase activity"/>
    <property type="evidence" value="ECO:0007669"/>
    <property type="project" value="InterPro"/>
</dbReference>
<dbReference type="SMART" id="SM00829">
    <property type="entry name" value="PKS_ER"/>
    <property type="match status" value="1"/>
</dbReference>
<dbReference type="Gene3D" id="3.40.366.10">
    <property type="entry name" value="Malonyl-Coenzyme A Acyl Carrier Protein, domain 2"/>
    <property type="match status" value="1"/>
</dbReference>
<dbReference type="InterPro" id="IPR020807">
    <property type="entry name" value="PKS_DH"/>
</dbReference>
<dbReference type="Pfam" id="PF02801">
    <property type="entry name" value="Ketoacyl-synt_C"/>
    <property type="match status" value="1"/>
</dbReference>
<evidence type="ECO:0000256" key="8">
    <source>
        <dbReference type="PROSITE-ProRule" id="PRU01363"/>
    </source>
</evidence>
<dbReference type="Gene3D" id="1.10.1200.10">
    <property type="entry name" value="ACP-like"/>
    <property type="match status" value="1"/>
</dbReference>
<evidence type="ECO:0000259" key="12">
    <source>
        <dbReference type="PROSITE" id="PS52019"/>
    </source>
</evidence>
<dbReference type="SUPFAM" id="SSF53335">
    <property type="entry name" value="S-adenosyl-L-methionine-dependent methyltransferases"/>
    <property type="match status" value="1"/>
</dbReference>
<sequence>MGTALVVTAEVQMLFDAFNNRASAGNSILEAMSMSQSIPDGSNAPVAIVGMGCRWAGGVRDAPGLWQLLKNKRDGWREFEEPRFSTKGFHHPNQDRPGTMRTQRGFLIDDDARLFDHAFFGITGRETETLDPSQRKLLEVVYEALENGGETWDSISGSRTGVYVGNFALDHLLIQSRDWENPKSYAATGADTSILANRISYIFNLQGPSLATNTACSSSMYALHMAVSAIRSGDCDSAIVAAANWISDPSLQIVLDKLGALSPTSRCHTFDVKADGYARGEGYAALYLKKSSIAVVDGSPIRAMIRGTAVNANGRTGGITRPSAVGQETVIRKAYENSGNLPFSDTTYFECHGTGTPAGDPIEVSAVGNVFASSRSDAPNDRLLIGSIKTNLGHTEGASAIASVMKVVLSLEAGEIPPSYGITILNPNIDFDRAKVDVVKDGTIPWPEGKLRRASINSFGFGGANGHCVIDHVNVVLPDYVKPGVTQNSSNYLNIAKGWAINSHTRSHTNVANGHSNGSLNGHTNGHNGGVNGHASASVNGHASPANGYSSCSLNGHTNGQRNGHHAEPSRNATSHNPIIRPPPKSAEPDVTTRQRILLPFSAHIVSSLKANIDILSQVIDQHSLADVAYTLASRRSKLQQRSFRIVDKDDVAHGLTVDRPIFSSPVQTINVGFIFTGQGAQWHAMGAKLFEYRVFRTTIAYLDEVISVQPTRPPWSIVDVLSGECEENCIQTPEASQTACTAVQIGMVDLLASWSVRPSAVAGHSSGEMAAAYASGHITAAEAITAAFLRGKAVSKNKQQGAMLAVGLGLEQMSEYLDGKEEEIQVAAINSPDSVTLSGEADAIEVLSATLNQEGIFNRTLRTGSNAYHSHHMRPLGRDYSVILSAGLANINQHGMRNAGQRYSRVPWISSVTPDKAIPDEITEAYWRANLESPVRFSQAVSNMVRLEDATVDALVEIGPHPALKSPLDQILKSLGISIPYIASLKRGEDSRDSMLQLAGSLFGLNAPIDMVAVNAMDDEDHNDNMGLVHGCTAVDLPPYQYTYGPINYYESRVSKEYRLRKIIRHDLLGSRVPGTTQLHPQWRNVLRVKDLSWLGDHRLLPDAVFPAAGFICMAVEAASRIYYDAFEEPLQITGYSFRNVNIKSALRIPEDDDGIEIIFNMGPVDVATPNSPSWVSYTISSVARDSNEWTEHCSGLVKVEVSTSLILKGRLNTDLDTRFPDVRSWYKRFAAIGIGYGPTFQALSDIQADPNQNVALATVALNTTANTVPGGESSYPLHPASLDATFQLGLIACYGGQVEKASTAFVPVHLSQLYLKNRVNPDSISCTAIACGKRQGLRGAYINLQMLSNSGDVVLDIDTLRCISYSEPKSNIQLQSKAFSSPFTRLTWKPDIRTLTNPQLRQIFPSPPENNDGIAPLERADMIASLVLVDIYDTFVLVEDRIEPRGELRHWVDWCKRCVEQDQRENMTRSRHISFDERHKLLQALYSEAGDSPEAKAAKRLHENMRLILSGQKTGLDILVPDGLLTALYETGPFIIGAYPQLFNTLDCLGHANPNMRILEVGAGTGGATRVAMKALVGANGIKRYADYTFTDISAGFLNTAQESMSEFSDVKFSVLDIEQDPVEQGYEPAYDVVLASQAIHATTSMDRTLANCKKLLKPGGKLLLVESTRMRVLPGLLYGTLTGYWLGVSDGRSEGPFMDLPTWDLRLRKAGFSGTELFLDDYPHPHNTTSVIVSTLVSPSPNSTVVHLLHGDQGVPPLLSRLSQEYALRGISTTIYPLDKALEVVSPNSRVVAFLEGKNLLLDANEGRLQLFQHLAQSTKCMTWLTSCGIVKGRDPDGAFVTGLLRAIGTENPASRFLSVDIDAQNFDIQDEDLVRNIVDHEDALQRPTADGESEDREFVWQDGCMWVSRAVPDTGLEPYANTLETPTNRGASLLPLGSQGPVRAAFETPGILSSLYFRPYTELWQPLPPDYIEVKVSAVGLNWKDLGLTSGRFDANGNNLSSEYAGIVTKTGTDVVGFSVGDRVYGMGRGHFGTHTRVPAAFAQKLLDSDSLIEAATIPVVFMTAVYAFDHVARLRKGQKVLIQSASGGLGLAAIQLAQSKGADVFATAGTEEKIQFLTDSMGIPSSHVFSSRDPSALSRAASVTGKGGFDVILSTVVGGELLYESLKFLAPMGHLIDVGRLDVLDSKTIGLELFQKNASFSSFDLNLILDHDPELGGLLMKTVNNLYLAGQISPIRPFSVADVSKLDQVLLAFSKGAHIGKMVVTFENPSSVVKIMHGPPATKFDPEARYIITGGLGGLGRSIIRWMVEHGARDFVILSRRGISTPQAQMMVDKLTTDGIRIAAIACDISQRDQVFSAIQHAASNRPVRGLIHAALSLSDLSFDKLTIDQWRAGTAAKTQGTQNLHEATISLPLDFFIMTTSTESIWAPPTQSAYVAASNFQDFFARYRRQLGLPASTMAFGLVNDVGSDWRHGASGTVEMYSRNKALTMTEHQVLAQLEPAFVNFAGNGSSLHIGQDHDPLSVANCFTCLDPAAMADQQRDEAERGIPSTTVPRWYADGRVSLIIRALKDTQRHVGGSDAAQDAGSGGFKSAISLLRTAFDEAVKAGPGERDKTVELVTTAIVTAVADMLFIDASSVNISKSVADHGVDSLIAAELRNWFHQALGTNLRMLDLLDAHTSIRALATGIVDRELQSIQSRNKDRYIETSFELPFPMLLH</sequence>
<dbReference type="Pfam" id="PF00107">
    <property type="entry name" value="ADH_zinc_N"/>
    <property type="match status" value="1"/>
</dbReference>
<evidence type="ECO:0000256" key="4">
    <source>
        <dbReference type="ARBA" id="ARBA00022857"/>
    </source>
</evidence>
<dbReference type="InterPro" id="IPR013154">
    <property type="entry name" value="ADH-like_N"/>
</dbReference>
<dbReference type="Gene3D" id="3.40.50.150">
    <property type="entry name" value="Vaccinia Virus protein VP39"/>
    <property type="match status" value="1"/>
</dbReference>
<dbReference type="SMART" id="SM00823">
    <property type="entry name" value="PKS_PP"/>
    <property type="match status" value="1"/>
</dbReference>
<evidence type="ECO:0000256" key="2">
    <source>
        <dbReference type="ARBA" id="ARBA00022553"/>
    </source>
</evidence>
<dbReference type="Pfam" id="PF23297">
    <property type="entry name" value="ACP_SdgA_C"/>
    <property type="match status" value="1"/>
</dbReference>
<dbReference type="InterPro" id="IPR013968">
    <property type="entry name" value="PKS_KR"/>
</dbReference>
<dbReference type="SUPFAM" id="SSF53901">
    <property type="entry name" value="Thiolase-like"/>
    <property type="match status" value="1"/>
</dbReference>
<comment type="caution">
    <text evidence="13">The sequence shown here is derived from an EMBL/GenBank/DDBJ whole genome shotgun (WGS) entry which is preliminary data.</text>
</comment>
<dbReference type="SMART" id="SM00827">
    <property type="entry name" value="PKS_AT"/>
    <property type="match status" value="1"/>
</dbReference>
<evidence type="ECO:0000256" key="1">
    <source>
        <dbReference type="ARBA" id="ARBA00022450"/>
    </source>
</evidence>
<dbReference type="GO" id="GO:0004312">
    <property type="term" value="F:fatty acid synthase activity"/>
    <property type="evidence" value="ECO:0007669"/>
    <property type="project" value="TreeGrafter"/>
</dbReference>
<evidence type="ECO:0000259" key="10">
    <source>
        <dbReference type="PROSITE" id="PS50075"/>
    </source>
</evidence>
<dbReference type="PANTHER" id="PTHR43775">
    <property type="entry name" value="FATTY ACID SYNTHASE"/>
    <property type="match status" value="1"/>
</dbReference>
<dbReference type="Gene3D" id="3.90.180.10">
    <property type="entry name" value="Medium-chain alcohol dehydrogenases, catalytic domain"/>
    <property type="match status" value="1"/>
</dbReference>
<dbReference type="InterPro" id="IPR020843">
    <property type="entry name" value="ER"/>
</dbReference>
<dbReference type="GO" id="GO:0044550">
    <property type="term" value="P:secondary metabolite biosynthetic process"/>
    <property type="evidence" value="ECO:0007669"/>
    <property type="project" value="TreeGrafter"/>
</dbReference>
<dbReference type="Pfam" id="PF16197">
    <property type="entry name" value="KAsynt_C_assoc"/>
    <property type="match status" value="1"/>
</dbReference>
<proteinExistence type="predicted"/>
<keyword evidence="6" id="KW-0511">Multifunctional enzyme</keyword>
<dbReference type="PROSITE" id="PS52019">
    <property type="entry name" value="PKS_MFAS_DH"/>
    <property type="match status" value="1"/>
</dbReference>
<dbReference type="InterPro" id="IPR049552">
    <property type="entry name" value="PKS_DH_N"/>
</dbReference>
<dbReference type="InterPro" id="IPR016039">
    <property type="entry name" value="Thiolase-like"/>
</dbReference>
<keyword evidence="3" id="KW-0808">Transferase</keyword>
<dbReference type="InterPro" id="IPR001227">
    <property type="entry name" value="Ac_transferase_dom_sf"/>
</dbReference>
<dbReference type="Gene3D" id="3.10.129.110">
    <property type="entry name" value="Polyketide synthase dehydratase"/>
    <property type="match status" value="1"/>
</dbReference>
<dbReference type="GO" id="GO:0008168">
    <property type="term" value="F:methyltransferase activity"/>
    <property type="evidence" value="ECO:0007669"/>
    <property type="project" value="UniProtKB-KW"/>
</dbReference>
<dbReference type="Pfam" id="PF14765">
    <property type="entry name" value="PS-DH"/>
    <property type="match status" value="1"/>
</dbReference>
<dbReference type="InterPro" id="IPR042104">
    <property type="entry name" value="PKS_dehydratase_sf"/>
</dbReference>
<dbReference type="InterPro" id="IPR016035">
    <property type="entry name" value="Acyl_Trfase/lysoPLipase"/>
</dbReference>
<dbReference type="InterPro" id="IPR013217">
    <property type="entry name" value="Methyltransf_12"/>
</dbReference>
<feature type="region of interest" description="C-terminal hotdog fold" evidence="8">
    <location>
        <begin position="1219"/>
        <end position="1373"/>
    </location>
</feature>